<dbReference type="OrthoDB" id="2357318at2759"/>
<dbReference type="AlphaFoldDB" id="A0A427YR69"/>
<evidence type="ECO:0000256" key="1">
    <source>
        <dbReference type="SAM" id="MobiDB-lite"/>
    </source>
</evidence>
<dbReference type="EMBL" id="RSCD01000004">
    <property type="protein sequence ID" value="RSH93569.1"/>
    <property type="molecule type" value="Genomic_DNA"/>
</dbReference>
<name>A0A427YR69_9TREE</name>
<dbReference type="Proteomes" id="UP000279259">
    <property type="component" value="Unassembled WGS sequence"/>
</dbReference>
<proteinExistence type="predicted"/>
<comment type="caution">
    <text evidence="2">The sequence shown here is derived from an EMBL/GenBank/DDBJ whole genome shotgun (WGS) entry which is preliminary data.</text>
</comment>
<evidence type="ECO:0000313" key="2">
    <source>
        <dbReference type="EMBL" id="RSH93569.1"/>
    </source>
</evidence>
<organism evidence="2 3">
    <name type="scientific">Saitozyma podzolica</name>
    <dbReference type="NCBI Taxonomy" id="1890683"/>
    <lineage>
        <taxon>Eukaryota</taxon>
        <taxon>Fungi</taxon>
        <taxon>Dikarya</taxon>
        <taxon>Basidiomycota</taxon>
        <taxon>Agaricomycotina</taxon>
        <taxon>Tremellomycetes</taxon>
        <taxon>Tremellales</taxon>
        <taxon>Trimorphomycetaceae</taxon>
        <taxon>Saitozyma</taxon>
    </lineage>
</organism>
<dbReference type="STRING" id="1890683.A0A427YR69"/>
<gene>
    <name evidence="2" type="ORF">EHS25_007927</name>
</gene>
<evidence type="ECO:0000313" key="3">
    <source>
        <dbReference type="Proteomes" id="UP000279259"/>
    </source>
</evidence>
<dbReference type="PANTHER" id="PTHR39214:SF1">
    <property type="entry name" value="MICROBODY (PEROXISOME) BIOGENESIS PROTEIN PEROXIN 8 (EUROFUNG)"/>
    <property type="match status" value="1"/>
</dbReference>
<keyword evidence="3" id="KW-1185">Reference proteome</keyword>
<dbReference type="PANTHER" id="PTHR39214">
    <property type="entry name" value="MICROBODY (PEROXISOME) BIOGENESIS PROTEIN PEROXIN 8 (EUROFUNG)"/>
    <property type="match status" value="1"/>
</dbReference>
<accession>A0A427YR69</accession>
<sequence>MAASSSQQSSASQASNANDQVDSVLPSFLAVLRSDAPITLPSETLYGAITHFLSSVPSPRLRDFVQAVVSSPRLWDKPSSAREAVRLSVSAKLAQLGKRGRWFAEWRAAREAVAWVGAVVDEVIVVNESIGRTHFLAGILEGMEATSRDWGHARSRAEEEMVLALAMENGFSDRDERLQLFADVAGCIDEKRLRALDLALLLPSIEDNLFQTLARRDDADETSSRARALGRLFGVMENGDPQIRRCAWESMFTFCLRMRDFPEIQRGWREGADDFAAFERGKTALFSFLLPALSILDILLADPEPLQLPSSSLRQLHQSAQLSLDILLTLVTFASIIEQAEGGFEGYHRVLYGALDVLVAKSGPSGVRLLFEHAPRHMSASETTWWLTAAESVVNELDGWCVREIVFPLCSKRIRETSQRRSFEAAHSTLLALLTAASQSLEKDSSQRAFVEEIGPVYASLVIRQARQGDITLDQPRSAYPVIVSTVVRASPSTLVSVINLLSSPGVVSSPSPNSSTSVPERDAWAHTILLTRLAISPYVPTPQLRQHLDALAEEVLTVPRDSPKRVEFAGAAFKVVMEDLGDDQRRVGMEWWADHRDDLESDITGYGNSNVPTGVSEREQKTKPNWTGRHRVRSDRRAPAQRAAVSDGRSFQILTTV</sequence>
<dbReference type="InterPro" id="IPR055334">
    <property type="entry name" value="PEX8-like"/>
</dbReference>
<protein>
    <submittedName>
        <fullName evidence="2">Uncharacterized protein</fullName>
    </submittedName>
</protein>
<feature type="region of interest" description="Disordered" evidence="1">
    <location>
        <begin position="604"/>
        <end position="626"/>
    </location>
</feature>
<reference evidence="2 3" key="1">
    <citation type="submission" date="2018-11" db="EMBL/GenBank/DDBJ databases">
        <title>Genome sequence of Saitozyma podzolica DSM 27192.</title>
        <authorList>
            <person name="Aliyu H."/>
            <person name="Gorte O."/>
            <person name="Ochsenreither K."/>
        </authorList>
    </citation>
    <scope>NUCLEOTIDE SEQUENCE [LARGE SCALE GENOMIC DNA]</scope>
    <source>
        <strain evidence="2 3">DSM 27192</strain>
    </source>
</reference>